<comment type="caution">
    <text evidence="2">The sequence shown here is derived from an EMBL/GenBank/DDBJ whole genome shotgun (WGS) entry which is preliminary data.</text>
</comment>
<evidence type="ECO:0000259" key="1">
    <source>
        <dbReference type="PROSITE" id="PS50943"/>
    </source>
</evidence>
<dbReference type="InterPro" id="IPR010982">
    <property type="entry name" value="Lambda_DNA-bd_dom_sf"/>
</dbReference>
<feature type="domain" description="HTH cro/C1-type" evidence="1">
    <location>
        <begin position="35"/>
        <end position="88"/>
    </location>
</feature>
<dbReference type="Pfam" id="PF01381">
    <property type="entry name" value="HTH_3"/>
    <property type="match status" value="1"/>
</dbReference>
<dbReference type="RefSeq" id="WP_305992828.1">
    <property type="nucleotide sequence ID" value="NZ_JAVAMP010000008.1"/>
</dbReference>
<organism evidence="2 3">
    <name type="scientific">Chengkuizengella axinellae</name>
    <dbReference type="NCBI Taxonomy" id="3064388"/>
    <lineage>
        <taxon>Bacteria</taxon>
        <taxon>Bacillati</taxon>
        <taxon>Bacillota</taxon>
        <taxon>Bacilli</taxon>
        <taxon>Bacillales</taxon>
        <taxon>Paenibacillaceae</taxon>
        <taxon>Chengkuizengella</taxon>
    </lineage>
</organism>
<dbReference type="CDD" id="cd00093">
    <property type="entry name" value="HTH_XRE"/>
    <property type="match status" value="1"/>
</dbReference>
<evidence type="ECO:0000313" key="2">
    <source>
        <dbReference type="EMBL" id="MDP5275520.1"/>
    </source>
</evidence>
<dbReference type="EMBL" id="JAVAMP010000008">
    <property type="protein sequence ID" value="MDP5275520.1"/>
    <property type="molecule type" value="Genomic_DNA"/>
</dbReference>
<name>A0ABT9J3D3_9BACL</name>
<dbReference type="SMART" id="SM00530">
    <property type="entry name" value="HTH_XRE"/>
    <property type="match status" value="1"/>
</dbReference>
<protein>
    <submittedName>
        <fullName evidence="2">Helix-turn-helix transcriptional regulator</fullName>
    </submittedName>
</protein>
<keyword evidence="3" id="KW-1185">Reference proteome</keyword>
<accession>A0ABT9J3D3</accession>
<dbReference type="PROSITE" id="PS50943">
    <property type="entry name" value="HTH_CROC1"/>
    <property type="match status" value="1"/>
</dbReference>
<dbReference type="Proteomes" id="UP001231941">
    <property type="component" value="Unassembled WGS sequence"/>
</dbReference>
<reference evidence="2 3" key="1">
    <citation type="submission" date="2023-08" db="EMBL/GenBank/DDBJ databases">
        <authorList>
            <person name="Park J.-S."/>
        </authorList>
    </citation>
    <scope>NUCLEOTIDE SEQUENCE [LARGE SCALE GENOMIC DNA]</scope>
    <source>
        <strain evidence="2 3">2205SS18-9</strain>
    </source>
</reference>
<gene>
    <name evidence="2" type="ORF">Q5Y73_15530</name>
</gene>
<dbReference type="Gene3D" id="1.10.260.40">
    <property type="entry name" value="lambda repressor-like DNA-binding domains"/>
    <property type="match status" value="1"/>
</dbReference>
<dbReference type="SUPFAM" id="SSF47413">
    <property type="entry name" value="lambda repressor-like DNA-binding domains"/>
    <property type="match status" value="1"/>
</dbReference>
<sequence>MGTMVLQRPSQKILNKMQELDHKEVTENEMIGINVYILRETKNLTQKKLSAESGLSISSISKIERGKRVSDKTINRICDFFGHRNTELNQKLILDSDETGINITVRLKKKRKMLDLDRELLGLLGVK</sequence>
<evidence type="ECO:0000313" key="3">
    <source>
        <dbReference type="Proteomes" id="UP001231941"/>
    </source>
</evidence>
<dbReference type="InterPro" id="IPR001387">
    <property type="entry name" value="Cro/C1-type_HTH"/>
</dbReference>
<proteinExistence type="predicted"/>